<name>A0AAN8MV16_9PEZI</name>
<dbReference type="Proteomes" id="UP001313282">
    <property type="component" value="Unassembled WGS sequence"/>
</dbReference>
<sequence>MREPSLHRMLQHVRKNLAHPRRLIHTTIQHPFRIQAGNVKPTASEGNAAAGTAPKQSTKIQASILERSPDRYSLYKAIENLSRKSNQWQQYFPENGLQLALHDLEHEDPPVRVALLASKEVSPLLRQVVIYSFYNVFVNGTIENTTATQLPNAKETDPTLAKVKKFCSVLSGEIGNHPLSVVVGNLHSPSGKLVNPFLVPLGKSANTGKPHNWLAHKTFIVHENPEDIKLKLGLPNKKKWSPVEIIHDIPFEIFQKETLKNGSDQNLRVSTEHASLATELLADGIKQGAHEQVPEKVLKIWEESGILEIPNTLAGVVRKGNEGSDQIPIHIRDFLATLLLKAPEVSKIPDYNTYIGVRNKEKESLVQNIIAQGREELRARIDILYAGIRKNHANPFTLQSQAREIRRLLEDNLLSTSEIECMGLCQRFAQINPPLGHAGDVLSLDDYMALKSKEFNSLRSQMFELGESLNPYIREHRNEFYLSCGLGAATAGILSHFGIDPAISISLFGLMAVVSLRRFRSEIRGLWSAYGIQSAKMGAAFLEHLKAGFLADTEANRARDLTLYELEKQEAETVLRQVQEARGLLLKLAPSLRTEFPEWETPPSSSKDHGAS</sequence>
<protein>
    <submittedName>
        <fullName evidence="1">Uncharacterized protein</fullName>
    </submittedName>
</protein>
<proteinExistence type="predicted"/>
<dbReference type="AlphaFoldDB" id="A0AAN8MV16"/>
<accession>A0AAN8MV16</accession>
<evidence type="ECO:0000313" key="2">
    <source>
        <dbReference type="Proteomes" id="UP001313282"/>
    </source>
</evidence>
<evidence type="ECO:0000313" key="1">
    <source>
        <dbReference type="EMBL" id="KAK6356857.1"/>
    </source>
</evidence>
<dbReference type="EMBL" id="JAVHNR010000001">
    <property type="protein sequence ID" value="KAK6356857.1"/>
    <property type="molecule type" value="Genomic_DNA"/>
</dbReference>
<comment type="caution">
    <text evidence="1">The sequence shown here is derived from an EMBL/GenBank/DDBJ whole genome shotgun (WGS) entry which is preliminary data.</text>
</comment>
<organism evidence="1 2">
    <name type="scientific">Orbilia javanica</name>
    <dbReference type="NCBI Taxonomy" id="47235"/>
    <lineage>
        <taxon>Eukaryota</taxon>
        <taxon>Fungi</taxon>
        <taxon>Dikarya</taxon>
        <taxon>Ascomycota</taxon>
        <taxon>Pezizomycotina</taxon>
        <taxon>Orbiliomycetes</taxon>
        <taxon>Orbiliales</taxon>
        <taxon>Orbiliaceae</taxon>
        <taxon>Orbilia</taxon>
    </lineage>
</organism>
<gene>
    <name evidence="1" type="ORF">TWF718_001197</name>
</gene>
<keyword evidence="2" id="KW-1185">Reference proteome</keyword>
<reference evidence="1 2" key="1">
    <citation type="submission" date="2019-10" db="EMBL/GenBank/DDBJ databases">
        <authorList>
            <person name="Palmer J.M."/>
        </authorList>
    </citation>
    <scope>NUCLEOTIDE SEQUENCE [LARGE SCALE GENOMIC DNA]</scope>
    <source>
        <strain evidence="1 2">TWF718</strain>
    </source>
</reference>